<dbReference type="Proteomes" id="UP001335648">
    <property type="component" value="Unassembled WGS sequence"/>
</dbReference>
<protein>
    <recommendedName>
        <fullName evidence="6">NACHT, LRR and PYD domains-containing protein 12-like</fullName>
    </recommendedName>
</protein>
<dbReference type="InterPro" id="IPR032675">
    <property type="entry name" value="LRR_dom_sf"/>
</dbReference>
<name>A0AAN8CDW9_9TELE</name>
<evidence type="ECO:0000313" key="5">
    <source>
        <dbReference type="Proteomes" id="UP001335648"/>
    </source>
</evidence>
<reference evidence="4 5" key="1">
    <citation type="journal article" date="2023" name="Mol. Biol. Evol.">
        <title>Genomics of Secondarily Temperate Adaptation in the Only Non-Antarctic Icefish.</title>
        <authorList>
            <person name="Rivera-Colon A.G."/>
            <person name="Rayamajhi N."/>
            <person name="Minhas B.F."/>
            <person name="Madrigal G."/>
            <person name="Bilyk K.T."/>
            <person name="Yoon V."/>
            <person name="Hune M."/>
            <person name="Gregory S."/>
            <person name="Cheng C.H.C."/>
            <person name="Catchen J.M."/>
        </authorList>
    </citation>
    <scope>NUCLEOTIDE SEQUENCE [LARGE SCALE GENOMIC DNA]</scope>
    <source>
        <strain evidence="4">JC2023a</strain>
    </source>
</reference>
<evidence type="ECO:0000256" key="3">
    <source>
        <dbReference type="SAM" id="MobiDB-lite"/>
    </source>
</evidence>
<feature type="compositionally biased region" description="Polar residues" evidence="3">
    <location>
        <begin position="66"/>
        <end position="78"/>
    </location>
</feature>
<dbReference type="Pfam" id="PF13516">
    <property type="entry name" value="LRR_6"/>
    <property type="match status" value="2"/>
</dbReference>
<evidence type="ECO:0000313" key="4">
    <source>
        <dbReference type="EMBL" id="KAK5901787.1"/>
    </source>
</evidence>
<feature type="region of interest" description="Disordered" evidence="3">
    <location>
        <begin position="64"/>
        <end position="90"/>
    </location>
</feature>
<accession>A0AAN8CDW9</accession>
<evidence type="ECO:0008006" key="6">
    <source>
        <dbReference type="Google" id="ProtNLM"/>
    </source>
</evidence>
<comment type="caution">
    <text evidence="4">The sequence shown here is derived from an EMBL/GenBank/DDBJ whole genome shotgun (WGS) entry which is preliminary data.</text>
</comment>
<organism evidence="4 5">
    <name type="scientific">Champsocephalus esox</name>
    <name type="common">pike icefish</name>
    <dbReference type="NCBI Taxonomy" id="159716"/>
    <lineage>
        <taxon>Eukaryota</taxon>
        <taxon>Metazoa</taxon>
        <taxon>Chordata</taxon>
        <taxon>Craniata</taxon>
        <taxon>Vertebrata</taxon>
        <taxon>Euteleostomi</taxon>
        <taxon>Actinopterygii</taxon>
        <taxon>Neopterygii</taxon>
        <taxon>Teleostei</taxon>
        <taxon>Neoteleostei</taxon>
        <taxon>Acanthomorphata</taxon>
        <taxon>Eupercaria</taxon>
        <taxon>Perciformes</taxon>
        <taxon>Notothenioidei</taxon>
        <taxon>Channichthyidae</taxon>
        <taxon>Champsocephalus</taxon>
    </lineage>
</organism>
<dbReference type="PANTHER" id="PTHR24106">
    <property type="entry name" value="NACHT, LRR AND CARD DOMAINS-CONTAINING"/>
    <property type="match status" value="1"/>
</dbReference>
<feature type="compositionally biased region" description="Basic and acidic residues" evidence="3">
    <location>
        <begin position="79"/>
        <end position="90"/>
    </location>
</feature>
<keyword evidence="2" id="KW-0677">Repeat</keyword>
<evidence type="ECO:0000256" key="2">
    <source>
        <dbReference type="ARBA" id="ARBA00022737"/>
    </source>
</evidence>
<dbReference type="SUPFAM" id="SSF52047">
    <property type="entry name" value="RNI-like"/>
    <property type="match status" value="1"/>
</dbReference>
<dbReference type="Gene3D" id="3.80.10.10">
    <property type="entry name" value="Ribonuclease Inhibitor"/>
    <property type="match status" value="1"/>
</dbReference>
<dbReference type="InterPro" id="IPR051261">
    <property type="entry name" value="NLR"/>
</dbReference>
<dbReference type="EMBL" id="JAULUE010002051">
    <property type="protein sequence ID" value="KAK5901787.1"/>
    <property type="molecule type" value="Genomic_DNA"/>
</dbReference>
<evidence type="ECO:0000256" key="1">
    <source>
        <dbReference type="ARBA" id="ARBA00022614"/>
    </source>
</evidence>
<keyword evidence="5" id="KW-1185">Reference proteome</keyword>
<proteinExistence type="predicted"/>
<sequence length="381" mass="42443">MSSLVLLVNFGGPILNNKGITFKMDTPEETYPDGPQLPAASCVSMKSDASLDIRHDFTKDVADGSVNESKLPASSMSMKSDHSLDIRPDFKEDAGSSLDFENSKPQDLSCLSLKSNISMKVRHDFSKDNSHSNQHDRPESTEMDTRAIFKSVDVHIKNIVLRELQSYERKLFPHLSHTSESEMQNEDTMTSEEIKSDNDASEGVLKITLHVLKEMGQRELANKLEKHIYEEGLLRLLPVIKESRVALLKECSLTEKSCKLLGDVLSNSYLKELDLSDNDLQDSGVELLSTGLASPTCQLEKLRLLFCGITEIGCGHLATALKANPSHLKELDLSYNHPGQTGEELLSCLQRDIEHLTVKLNGNAECYLKSSLKKYVFESQV</sequence>
<dbReference type="AlphaFoldDB" id="A0AAN8CDW9"/>
<feature type="region of interest" description="Disordered" evidence="3">
    <location>
        <begin position="177"/>
        <end position="197"/>
    </location>
</feature>
<feature type="compositionally biased region" description="Polar residues" evidence="3">
    <location>
        <begin position="177"/>
        <end position="188"/>
    </location>
</feature>
<keyword evidence="1" id="KW-0433">Leucine-rich repeat</keyword>
<dbReference type="InterPro" id="IPR001611">
    <property type="entry name" value="Leu-rich_rpt"/>
</dbReference>
<gene>
    <name evidence="4" type="ORF">CesoFtcFv8_007112</name>
</gene>
<dbReference type="SMART" id="SM00368">
    <property type="entry name" value="LRR_RI"/>
    <property type="match status" value="3"/>
</dbReference>